<evidence type="ECO:0000256" key="2">
    <source>
        <dbReference type="ARBA" id="ARBA00023015"/>
    </source>
</evidence>
<evidence type="ECO:0000256" key="4">
    <source>
        <dbReference type="ARBA" id="ARBA00023163"/>
    </source>
</evidence>
<proteinExistence type="inferred from homology"/>
<evidence type="ECO:0000256" key="3">
    <source>
        <dbReference type="ARBA" id="ARBA00023125"/>
    </source>
</evidence>
<dbReference type="EMBL" id="JACJFM010000041">
    <property type="protein sequence ID" value="MBB1489023.1"/>
    <property type="molecule type" value="Genomic_DNA"/>
</dbReference>
<dbReference type="SUPFAM" id="SSF53850">
    <property type="entry name" value="Periplasmic binding protein-like II"/>
    <property type="match status" value="1"/>
</dbReference>
<evidence type="ECO:0000259" key="5">
    <source>
        <dbReference type="PROSITE" id="PS50931"/>
    </source>
</evidence>
<dbReference type="PANTHER" id="PTHR30126">
    <property type="entry name" value="HTH-TYPE TRANSCRIPTIONAL REGULATOR"/>
    <property type="match status" value="1"/>
</dbReference>
<keyword evidence="7" id="KW-1185">Reference proteome</keyword>
<gene>
    <name evidence="6" type="ORF">H4O21_20645</name>
</gene>
<keyword evidence="3" id="KW-0238">DNA-binding</keyword>
<dbReference type="GO" id="GO:0000976">
    <property type="term" value="F:transcription cis-regulatory region binding"/>
    <property type="evidence" value="ECO:0007669"/>
    <property type="project" value="TreeGrafter"/>
</dbReference>
<dbReference type="SUPFAM" id="SSF46785">
    <property type="entry name" value="Winged helix' DNA-binding domain"/>
    <property type="match status" value="1"/>
</dbReference>
<dbReference type="GO" id="GO:0003700">
    <property type="term" value="F:DNA-binding transcription factor activity"/>
    <property type="evidence" value="ECO:0007669"/>
    <property type="project" value="InterPro"/>
</dbReference>
<reference evidence="6 7" key="1">
    <citation type="submission" date="2020-08" db="EMBL/GenBank/DDBJ databases">
        <title>Oceanospirillum sp. nov. isolated from marine sediment.</title>
        <authorList>
            <person name="Ji X."/>
        </authorList>
    </citation>
    <scope>NUCLEOTIDE SEQUENCE [LARGE SCALE GENOMIC DNA]</scope>
    <source>
        <strain evidence="6 7">D5</strain>
    </source>
</reference>
<comment type="caution">
    <text evidence="6">The sequence shown here is derived from an EMBL/GenBank/DDBJ whole genome shotgun (WGS) entry which is preliminary data.</text>
</comment>
<dbReference type="PROSITE" id="PS50931">
    <property type="entry name" value="HTH_LYSR"/>
    <property type="match status" value="1"/>
</dbReference>
<evidence type="ECO:0000313" key="7">
    <source>
        <dbReference type="Proteomes" id="UP000565262"/>
    </source>
</evidence>
<keyword evidence="2" id="KW-0805">Transcription regulation</keyword>
<comment type="similarity">
    <text evidence="1">Belongs to the LysR transcriptional regulatory family.</text>
</comment>
<evidence type="ECO:0000256" key="1">
    <source>
        <dbReference type="ARBA" id="ARBA00009437"/>
    </source>
</evidence>
<sequence>MKKKQFTGQLSDIDLRMLRIFRTVVECGGFSAAEVELNISRAAISIAMSDLEQRLGFRLCQRGRSGFSMTEEGEKIYNYTLQLLSSIEDFKTQINTLHTQLIGELNIGITDNMVTVPQMKITRALSNLKQRGPDVVINIRMIPPNEIESALLDGRLHAGVVPDLRKLPGLNYYPLYKEKSLLYCSQEHPLFNYDEQEISDEALAEFDAVVPAYAQSAENKQWQTKLNTSATSTDREGIAFLILSGQFIGFLPTHFASRWVSDGKLKAIYPDKHFYYTHFTAITRKGARPNLILDAFMEELDMNIDTEATSNQ</sequence>
<dbReference type="InterPro" id="IPR005119">
    <property type="entry name" value="LysR_subst-bd"/>
</dbReference>
<dbReference type="InterPro" id="IPR000847">
    <property type="entry name" value="LysR_HTH_N"/>
</dbReference>
<dbReference type="PANTHER" id="PTHR30126:SF98">
    <property type="entry name" value="HTH-TYPE TRANSCRIPTIONAL ACTIVATOR BAUR"/>
    <property type="match status" value="1"/>
</dbReference>
<feature type="domain" description="HTH lysR-type" evidence="5">
    <location>
        <begin position="13"/>
        <end position="70"/>
    </location>
</feature>
<dbReference type="Gene3D" id="1.10.10.10">
    <property type="entry name" value="Winged helix-like DNA-binding domain superfamily/Winged helix DNA-binding domain"/>
    <property type="match status" value="1"/>
</dbReference>
<accession>A0A839IU96</accession>
<dbReference type="Proteomes" id="UP000565262">
    <property type="component" value="Unassembled WGS sequence"/>
</dbReference>
<dbReference type="AlphaFoldDB" id="A0A839IU96"/>
<dbReference type="RefSeq" id="WP_182810791.1">
    <property type="nucleotide sequence ID" value="NZ_JACJFM010000041.1"/>
</dbReference>
<dbReference type="InterPro" id="IPR036390">
    <property type="entry name" value="WH_DNA-bd_sf"/>
</dbReference>
<dbReference type="Pfam" id="PF03466">
    <property type="entry name" value="LysR_substrate"/>
    <property type="match status" value="1"/>
</dbReference>
<protein>
    <submittedName>
        <fullName evidence="6">LysR family transcriptional regulator</fullName>
    </submittedName>
</protein>
<dbReference type="InterPro" id="IPR036388">
    <property type="entry name" value="WH-like_DNA-bd_sf"/>
</dbReference>
<organism evidence="6 7">
    <name type="scientific">Oceanospirillum sediminis</name>
    <dbReference type="NCBI Taxonomy" id="2760088"/>
    <lineage>
        <taxon>Bacteria</taxon>
        <taxon>Pseudomonadati</taxon>
        <taxon>Pseudomonadota</taxon>
        <taxon>Gammaproteobacteria</taxon>
        <taxon>Oceanospirillales</taxon>
        <taxon>Oceanospirillaceae</taxon>
        <taxon>Oceanospirillum</taxon>
    </lineage>
</organism>
<evidence type="ECO:0000313" key="6">
    <source>
        <dbReference type="EMBL" id="MBB1489023.1"/>
    </source>
</evidence>
<dbReference type="CDD" id="cd05466">
    <property type="entry name" value="PBP2_LTTR_substrate"/>
    <property type="match status" value="1"/>
</dbReference>
<dbReference type="Pfam" id="PF00126">
    <property type="entry name" value="HTH_1"/>
    <property type="match status" value="1"/>
</dbReference>
<keyword evidence="4" id="KW-0804">Transcription</keyword>
<name>A0A839IU96_9GAMM</name>
<dbReference type="Gene3D" id="3.40.190.290">
    <property type="match status" value="1"/>
</dbReference>